<evidence type="ECO:0000256" key="5">
    <source>
        <dbReference type="ARBA" id="ARBA00022806"/>
    </source>
</evidence>
<evidence type="ECO:0000313" key="11">
    <source>
        <dbReference type="Proteomes" id="UP000715095"/>
    </source>
</evidence>
<keyword evidence="11" id="KW-1185">Reference proteome</keyword>
<evidence type="ECO:0000256" key="4">
    <source>
        <dbReference type="ARBA" id="ARBA00022801"/>
    </source>
</evidence>
<evidence type="ECO:0000256" key="1">
    <source>
        <dbReference type="ARBA" id="ARBA00022722"/>
    </source>
</evidence>
<comment type="caution">
    <text evidence="10">The sequence shown here is derived from an EMBL/GenBank/DDBJ whole genome shotgun (WGS) entry which is preliminary data.</text>
</comment>
<keyword evidence="3" id="KW-0227">DNA damage</keyword>
<keyword evidence="9" id="KW-0234">DNA repair</keyword>
<evidence type="ECO:0000256" key="3">
    <source>
        <dbReference type="ARBA" id="ARBA00022763"/>
    </source>
</evidence>
<dbReference type="RefSeq" id="WP_205101939.1">
    <property type="nucleotide sequence ID" value="NZ_JACJJC010000003.1"/>
</dbReference>
<gene>
    <name evidence="10" type="ORF">H6A60_03040</name>
</gene>
<dbReference type="PIRSF" id="PIRSF000980">
    <property type="entry name" value="RecC"/>
    <property type="match status" value="1"/>
</dbReference>
<accession>A0ABS2DQ36</accession>
<evidence type="ECO:0000256" key="7">
    <source>
        <dbReference type="ARBA" id="ARBA00022840"/>
    </source>
</evidence>
<organism evidence="10 11">
    <name type="scientific">Sutterella massiliensis</name>
    <dbReference type="NCBI Taxonomy" id="1816689"/>
    <lineage>
        <taxon>Bacteria</taxon>
        <taxon>Pseudomonadati</taxon>
        <taxon>Pseudomonadota</taxon>
        <taxon>Betaproteobacteria</taxon>
        <taxon>Burkholderiales</taxon>
        <taxon>Sutterellaceae</taxon>
        <taxon>Sutterella</taxon>
    </lineage>
</organism>
<dbReference type="Gene3D" id="1.10.10.160">
    <property type="match status" value="1"/>
</dbReference>
<dbReference type="PANTHER" id="PTHR30591">
    <property type="entry name" value="RECBCD ENZYME SUBUNIT RECC"/>
    <property type="match status" value="1"/>
</dbReference>
<keyword evidence="6" id="KW-0269">Exonuclease</keyword>
<proteinExistence type="predicted"/>
<dbReference type="PANTHER" id="PTHR30591:SF1">
    <property type="entry name" value="RECBCD ENZYME SUBUNIT RECC"/>
    <property type="match status" value="1"/>
</dbReference>
<keyword evidence="4" id="KW-0378">Hydrolase</keyword>
<dbReference type="Gene3D" id="3.40.50.300">
    <property type="entry name" value="P-loop containing nucleotide triphosphate hydrolases"/>
    <property type="match status" value="2"/>
</dbReference>
<keyword evidence="7" id="KW-0067">ATP-binding</keyword>
<dbReference type="InterPro" id="IPR027417">
    <property type="entry name" value="P-loop_NTPase"/>
</dbReference>
<dbReference type="Proteomes" id="UP000715095">
    <property type="component" value="Unassembled WGS sequence"/>
</dbReference>
<dbReference type="SUPFAM" id="SSF52540">
    <property type="entry name" value="P-loop containing nucleoside triphosphate hydrolases"/>
    <property type="match status" value="2"/>
</dbReference>
<dbReference type="InterPro" id="IPR006697">
    <property type="entry name" value="RecC"/>
</dbReference>
<evidence type="ECO:0000313" key="10">
    <source>
        <dbReference type="EMBL" id="MBM6703472.1"/>
    </source>
</evidence>
<dbReference type="EMBL" id="JACJJC010000003">
    <property type="protein sequence ID" value="MBM6703472.1"/>
    <property type="molecule type" value="Genomic_DNA"/>
</dbReference>
<keyword evidence="1" id="KW-0540">Nuclease</keyword>
<evidence type="ECO:0000256" key="6">
    <source>
        <dbReference type="ARBA" id="ARBA00022839"/>
    </source>
</evidence>
<keyword evidence="8" id="KW-0238">DNA-binding</keyword>
<protein>
    <submittedName>
        <fullName evidence="10">Exodeoxyribonuclease V subunit gamma</fullName>
    </submittedName>
</protein>
<dbReference type="InterPro" id="IPR013986">
    <property type="entry name" value="DExx_box_DNA_helicase_dom_sf"/>
</dbReference>
<evidence type="ECO:0000256" key="8">
    <source>
        <dbReference type="ARBA" id="ARBA00023125"/>
    </source>
</evidence>
<dbReference type="Pfam" id="PF04257">
    <property type="entry name" value="Exonuc_V_gamma"/>
    <property type="match status" value="1"/>
</dbReference>
<keyword evidence="2" id="KW-0547">Nucleotide-binding</keyword>
<reference evidence="10 11" key="1">
    <citation type="journal article" date="2021" name="Sci. Rep.">
        <title>The distribution of antibiotic resistance genes in chicken gut microbiota commensals.</title>
        <authorList>
            <person name="Juricova H."/>
            <person name="Matiasovicova J."/>
            <person name="Kubasova T."/>
            <person name="Cejkova D."/>
            <person name="Rychlik I."/>
        </authorList>
    </citation>
    <scope>NUCLEOTIDE SEQUENCE [LARGE SCALE GENOMIC DNA]</scope>
    <source>
        <strain evidence="10 11">An829</strain>
    </source>
</reference>
<keyword evidence="5" id="KW-0347">Helicase</keyword>
<evidence type="ECO:0000256" key="2">
    <source>
        <dbReference type="ARBA" id="ARBA00022741"/>
    </source>
</evidence>
<dbReference type="Gene3D" id="3.40.50.10930">
    <property type="match status" value="1"/>
</dbReference>
<evidence type="ECO:0000256" key="9">
    <source>
        <dbReference type="ARBA" id="ARBA00023204"/>
    </source>
</evidence>
<name>A0ABS2DQ36_9BURK</name>
<sequence>MIHTVYSNSYEVLRAVLLSNIEHLGFGGQAAQRDASDFDALCAKVFERVPVIIPSRAVQTDLERAIAKQNAVCAAMDFMYLSQWMGFFSKEPLANVVGNEADWMIWRILCEEGPGSFRAAVREADPSSRLERYLEGRSSEEIFALARHISSVFVAYATYRVDWLFDWLGIHRELVPQGAEALDERRRLETHPDYLWQRMLWVRLAQEPNWQGKAFLSALPQSLAALAQAPKHLKHLEVGPGRWAPLPDALHIFAPFVVPPLMLPIIKAYAHAGRDVWFYLLNPCSEYWFDLVPQRLFDWRRADGEGTGDDHREVGHPILADNGLSVRANIDRLWRFTQGADTGLETPELRLSELDPPSPGEPSVPYARRIETYEAFARRLFGDFRNMHAQTEAAAQSYYLEAREPTLLRRVQDSILLLEPDLEKLASESAPLFQKDDRSIHFVAAPTATRELEALADWLQAQFEADPTLRPDDVLVVTPDITATSPLIEKVFGSLAEGARIEFRITGAQSAAADAPAQALSDLIALVSGRARREALTSWLALPPVAERFGLSVEDIGTISAWLAAAGYRFGLSDAHLEAIDPVTFANVRDTTLARALERLSFGLALPDAIDAPWGDILPVREGESSWVRVADRPALLETLCEIAGKLEKLREAARLEATQCAVEPAQWSAWIADALEALFAPETPENSYGPIRAAADSVRAEIEAAATAGALEAGLPVPFSLFMKVFLERLGEETVSGRPGNAVTFAGMSAMRGLPYKVLAVIGLNHDCSFPGTMRFEEFDLMGAAPRRGDRDSRVDNRNVFLDLLLAARKTFLVSYVSGTNEADQKEPSIVAAELRDWLLSFAHGREARRAAQAQLTTRLSLNSFSKANFSSASGDWQSTDKALLAAVADAEAAAYAASEACFADAGIARARPVEVVDFDDLWRFWRRSADWALKESGIVLPESGATDSVSLMPSREPLDAWKRKHFAYEYLREGRSREEIERRWGCDPTKGTAGVREWALKDEIDFAEQLAERVAAREAELTPLEDERIVVKLPAAATPEKRPVRIAVRLTSLFAAVHALEFETTEPSLQKTEKASKAKAPLDVSERLRVCASVSSESGSTIERRFVEHLFACAAGRPVATEVFHRGETKKGSSKTGEAVPVECTQFPFVSAKAAKRFAAALYALYSCAFERAAQLPDRSRAGDVTEERADELLFRGADLDAARRARGELEDALAGMMKACGTPECEARIEDFVRAQKTVAARSRRSQE</sequence>